<keyword evidence="1" id="KW-0732">Signal</keyword>
<evidence type="ECO:0008006" key="4">
    <source>
        <dbReference type="Google" id="ProtNLM"/>
    </source>
</evidence>
<feature type="chain" id="PRO_5045566887" description="Lipoprotein" evidence="1">
    <location>
        <begin position="24"/>
        <end position="214"/>
    </location>
</feature>
<dbReference type="Proteomes" id="UP001257659">
    <property type="component" value="Unassembled WGS sequence"/>
</dbReference>
<protein>
    <recommendedName>
        <fullName evidence="4">Lipoprotein</fullName>
    </recommendedName>
</protein>
<evidence type="ECO:0000256" key="1">
    <source>
        <dbReference type="SAM" id="SignalP"/>
    </source>
</evidence>
<dbReference type="EMBL" id="JAVDQA010000007">
    <property type="protein sequence ID" value="MDR6301653.1"/>
    <property type="molecule type" value="Genomic_DNA"/>
</dbReference>
<reference evidence="2 3" key="1">
    <citation type="submission" date="2023-07" db="EMBL/GenBank/DDBJ databases">
        <title>Genomic Encyclopedia of Type Strains, Phase IV (KMG-IV): sequencing the most valuable type-strain genomes for metagenomic binning, comparative biology and taxonomic classification.</title>
        <authorList>
            <person name="Goeker M."/>
        </authorList>
    </citation>
    <scope>NUCLEOTIDE SEQUENCE [LARGE SCALE GENOMIC DNA]</scope>
    <source>
        <strain evidence="2 3">DSM 102814</strain>
    </source>
</reference>
<name>A0ABU1K7Q5_9FLAO</name>
<feature type="signal peptide" evidence="1">
    <location>
        <begin position="1"/>
        <end position="23"/>
    </location>
</feature>
<accession>A0ABU1K7Q5</accession>
<proteinExistence type="predicted"/>
<keyword evidence="3" id="KW-1185">Reference proteome</keyword>
<evidence type="ECO:0000313" key="2">
    <source>
        <dbReference type="EMBL" id="MDR6301653.1"/>
    </source>
</evidence>
<sequence>MRYLNNYKICILLFFLIAITACKEEDNHQDELIERLIEKTSIPLKNFKYIDVNCENTSELLVEIFNEDQDVRNTGTKDREQIDFINLQTFVSLVEKCGFPTKKDFTNYKSKYAVFVVLQHTQREWIAYYFKDFKKATQSGAIEKKYLAYLKDRFLLLHNKPQIYGTQLQNGKLYKLYDPENVEKRREKMEFDESLETYLEDHGLDYETEISKYL</sequence>
<dbReference type="PROSITE" id="PS51257">
    <property type="entry name" value="PROKAR_LIPOPROTEIN"/>
    <property type="match status" value="1"/>
</dbReference>
<organism evidence="2 3">
    <name type="scientific">Mesonia maritima</name>
    <dbReference type="NCBI Taxonomy" id="1793873"/>
    <lineage>
        <taxon>Bacteria</taxon>
        <taxon>Pseudomonadati</taxon>
        <taxon>Bacteroidota</taxon>
        <taxon>Flavobacteriia</taxon>
        <taxon>Flavobacteriales</taxon>
        <taxon>Flavobacteriaceae</taxon>
        <taxon>Mesonia</taxon>
    </lineage>
</organism>
<evidence type="ECO:0000313" key="3">
    <source>
        <dbReference type="Proteomes" id="UP001257659"/>
    </source>
</evidence>
<comment type="caution">
    <text evidence="2">The sequence shown here is derived from an EMBL/GenBank/DDBJ whole genome shotgun (WGS) entry which is preliminary data.</text>
</comment>
<gene>
    <name evidence="2" type="ORF">GGR31_002323</name>
</gene>
<dbReference type="RefSeq" id="WP_309729261.1">
    <property type="nucleotide sequence ID" value="NZ_JAVDQA010000007.1"/>
</dbReference>